<keyword evidence="1" id="KW-1133">Transmembrane helix</keyword>
<dbReference type="GO" id="GO:0010468">
    <property type="term" value="P:regulation of gene expression"/>
    <property type="evidence" value="ECO:0007669"/>
    <property type="project" value="InterPro"/>
</dbReference>
<dbReference type="EMBL" id="DRGN01000207">
    <property type="protein sequence ID" value="HEU01584.1"/>
    <property type="molecule type" value="Genomic_DNA"/>
</dbReference>
<protein>
    <recommendedName>
        <fullName evidence="4">AbrB family transcriptional regulator</fullName>
    </recommendedName>
</protein>
<dbReference type="InterPro" id="IPR007820">
    <property type="entry name" value="AbrB_fam"/>
</dbReference>
<keyword evidence="1" id="KW-0472">Membrane</keyword>
<dbReference type="PANTHER" id="PTHR38457:SF1">
    <property type="entry name" value="REGULATOR ABRB-RELATED"/>
    <property type="match status" value="1"/>
</dbReference>
<evidence type="ECO:0008006" key="4">
    <source>
        <dbReference type="Google" id="ProtNLM"/>
    </source>
</evidence>
<dbReference type="PANTHER" id="PTHR38457">
    <property type="entry name" value="REGULATOR ABRB-RELATED"/>
    <property type="match status" value="1"/>
</dbReference>
<evidence type="ECO:0000313" key="2">
    <source>
        <dbReference type="EMBL" id="HEU01584.1"/>
    </source>
</evidence>
<dbReference type="GO" id="GO:0016020">
    <property type="term" value="C:membrane"/>
    <property type="evidence" value="ECO:0007669"/>
    <property type="project" value="InterPro"/>
</dbReference>
<name>A0A9C9NHV0_9HYPH</name>
<dbReference type="Pfam" id="PF05145">
    <property type="entry name" value="AbrB"/>
    <property type="match status" value="1"/>
</dbReference>
<gene>
    <name evidence="2" type="ORF">ENH89_14865</name>
</gene>
<dbReference type="Proteomes" id="UP000885680">
    <property type="component" value="Unassembled WGS sequence"/>
</dbReference>
<proteinExistence type="predicted"/>
<feature type="non-terminal residue" evidence="2">
    <location>
        <position position="1"/>
    </location>
</feature>
<evidence type="ECO:0000313" key="3">
    <source>
        <dbReference type="Proteomes" id="UP000885680"/>
    </source>
</evidence>
<feature type="transmembrane region" description="Helical" evidence="1">
    <location>
        <begin position="86"/>
        <end position="117"/>
    </location>
</feature>
<keyword evidence="1" id="KW-0812">Transmembrane</keyword>
<dbReference type="AlphaFoldDB" id="A0A9C9NHV0"/>
<feature type="transmembrane region" description="Helical" evidence="1">
    <location>
        <begin position="47"/>
        <end position="66"/>
    </location>
</feature>
<reference evidence="2" key="1">
    <citation type="journal article" date="2020" name="mSystems">
        <title>Genome- and Community-Level Interaction Insights into Carbon Utilization and Element Cycling Functions of Hydrothermarchaeota in Hydrothermal Sediment.</title>
        <authorList>
            <person name="Zhou Z."/>
            <person name="Liu Y."/>
            <person name="Xu W."/>
            <person name="Pan J."/>
            <person name="Luo Z.H."/>
            <person name="Li M."/>
        </authorList>
    </citation>
    <scope>NUCLEOTIDE SEQUENCE</scope>
    <source>
        <strain evidence="2">HyVt-347</strain>
    </source>
</reference>
<comment type="caution">
    <text evidence="2">The sequence shown here is derived from an EMBL/GenBank/DDBJ whole genome shotgun (WGS) entry which is preliminary data.</text>
</comment>
<evidence type="ECO:0000256" key="1">
    <source>
        <dbReference type="SAM" id="Phobius"/>
    </source>
</evidence>
<accession>A0A9C9NHV0</accession>
<organism evidence="2 3">
    <name type="scientific">Aurantimonas coralicida</name>
    <dbReference type="NCBI Taxonomy" id="182270"/>
    <lineage>
        <taxon>Bacteria</taxon>
        <taxon>Pseudomonadati</taxon>
        <taxon>Pseudomonadota</taxon>
        <taxon>Alphaproteobacteria</taxon>
        <taxon>Hyphomicrobiales</taxon>
        <taxon>Aurantimonadaceae</taxon>
        <taxon>Aurantimonas</taxon>
    </lineage>
</organism>
<sequence>ARIQQHRADRVGVAISGPDGRKPWARVARRAAEHELYVGDGRFRPETLILIVISLAFSLGLSRLSGLPLLDLLLAYSPGGLTETSLIALALHVEVAFVATHHIMRVFLVMTSAGLVFRVVDRFRRPH</sequence>